<dbReference type="EMBL" id="CACRUX010000101">
    <property type="protein sequence ID" value="VYU52890.1"/>
    <property type="molecule type" value="Genomic_DNA"/>
</dbReference>
<proteinExistence type="predicted"/>
<name>A0A6N3FLN8_9FIRM</name>
<dbReference type="AlphaFoldDB" id="A0A6N3FLN8"/>
<gene>
    <name evidence="1" type="ORF">VRLFYP33_02379</name>
</gene>
<protein>
    <submittedName>
        <fullName evidence="1">Uncharacterized protein</fullName>
    </submittedName>
</protein>
<evidence type="ECO:0000313" key="1">
    <source>
        <dbReference type="EMBL" id="VYU52890.1"/>
    </source>
</evidence>
<dbReference type="RefSeq" id="WP_156705886.1">
    <property type="nucleotide sequence ID" value="NZ_CACRUX010000101.1"/>
</dbReference>
<sequence>MARKKDEFLRAKTCKHGIKFTKLGGLFVKQSCGNKDTLLLPVQLATGKTEKRKYIAAKRCNTCPHYEREKRKLNGSQNAG</sequence>
<accession>A0A6N3FLN8</accession>
<organism evidence="1">
    <name type="scientific">Veillonella ratti</name>
    <dbReference type="NCBI Taxonomy" id="103892"/>
    <lineage>
        <taxon>Bacteria</taxon>
        <taxon>Bacillati</taxon>
        <taxon>Bacillota</taxon>
        <taxon>Negativicutes</taxon>
        <taxon>Veillonellales</taxon>
        <taxon>Veillonellaceae</taxon>
        <taxon>Veillonella</taxon>
    </lineage>
</organism>
<reference evidence="1" key="1">
    <citation type="submission" date="2019-11" db="EMBL/GenBank/DDBJ databases">
        <authorList>
            <person name="Feng L."/>
        </authorList>
    </citation>
    <scope>NUCLEOTIDE SEQUENCE</scope>
    <source>
        <strain evidence="1">VrattiLFYP33</strain>
    </source>
</reference>